<dbReference type="InterPro" id="IPR001789">
    <property type="entry name" value="Sig_transdc_resp-reg_receiver"/>
</dbReference>
<dbReference type="PROSITE" id="PS50110">
    <property type="entry name" value="RESPONSE_REGULATORY"/>
    <property type="match status" value="1"/>
</dbReference>
<keyword evidence="4" id="KW-1185">Reference proteome</keyword>
<dbReference type="InterPro" id="IPR058245">
    <property type="entry name" value="NreC/VraR/RcsB-like_REC"/>
</dbReference>
<dbReference type="Gene3D" id="3.40.50.2300">
    <property type="match status" value="1"/>
</dbReference>
<proteinExistence type="predicted"/>
<dbReference type="CDD" id="cd17535">
    <property type="entry name" value="REC_NarL-like"/>
    <property type="match status" value="1"/>
</dbReference>
<evidence type="ECO:0000256" key="1">
    <source>
        <dbReference type="PROSITE-ProRule" id="PRU00169"/>
    </source>
</evidence>
<dbReference type="InterPro" id="IPR051015">
    <property type="entry name" value="EvgA-like"/>
</dbReference>
<reference evidence="3 4" key="1">
    <citation type="submission" date="2024-06" db="EMBL/GenBank/DDBJ databases">
        <authorList>
            <person name="Li Z."/>
            <person name="Jiang Y."/>
        </authorList>
    </citation>
    <scope>NUCLEOTIDE SEQUENCE [LARGE SCALE GENOMIC DNA]</scope>
    <source>
        <strain evidence="3 4">HSW-8</strain>
    </source>
</reference>
<dbReference type="RefSeq" id="WP_352889077.1">
    <property type="nucleotide sequence ID" value="NZ_JBEPIJ010000008.1"/>
</dbReference>
<name>A0ABV2ABK4_9GAMM</name>
<dbReference type="PANTHER" id="PTHR45566:SF2">
    <property type="entry name" value="NARL SUBFAMILY"/>
    <property type="match status" value="1"/>
</dbReference>
<organism evidence="3 4">
    <name type="scientific">Sinimarinibacterium thermocellulolyticum</name>
    <dbReference type="NCBI Taxonomy" id="3170016"/>
    <lineage>
        <taxon>Bacteria</taxon>
        <taxon>Pseudomonadati</taxon>
        <taxon>Pseudomonadota</taxon>
        <taxon>Gammaproteobacteria</taxon>
        <taxon>Nevskiales</taxon>
        <taxon>Nevskiaceae</taxon>
        <taxon>Sinimarinibacterium</taxon>
    </lineage>
</organism>
<dbReference type="Proteomes" id="UP001465331">
    <property type="component" value="Unassembled WGS sequence"/>
</dbReference>
<dbReference type="InterPro" id="IPR011006">
    <property type="entry name" value="CheY-like_superfamily"/>
</dbReference>
<evidence type="ECO:0000259" key="2">
    <source>
        <dbReference type="PROSITE" id="PS50110"/>
    </source>
</evidence>
<dbReference type="PANTHER" id="PTHR45566">
    <property type="entry name" value="HTH-TYPE TRANSCRIPTIONAL REGULATOR YHJB-RELATED"/>
    <property type="match status" value="1"/>
</dbReference>
<keyword evidence="1" id="KW-0597">Phosphoprotein</keyword>
<accession>A0ABV2ABK4</accession>
<feature type="domain" description="Response regulatory" evidence="2">
    <location>
        <begin position="5"/>
        <end position="122"/>
    </location>
</feature>
<gene>
    <name evidence="3" type="ORF">ABSH63_08830</name>
</gene>
<dbReference type="SMART" id="SM00448">
    <property type="entry name" value="REC"/>
    <property type="match status" value="1"/>
</dbReference>
<comment type="caution">
    <text evidence="3">The sequence shown here is derived from an EMBL/GenBank/DDBJ whole genome shotgun (WGS) entry which is preliminary data.</text>
</comment>
<evidence type="ECO:0000313" key="3">
    <source>
        <dbReference type="EMBL" id="MES0874105.1"/>
    </source>
</evidence>
<evidence type="ECO:0000313" key="4">
    <source>
        <dbReference type="Proteomes" id="UP001465331"/>
    </source>
</evidence>
<sequence length="190" mass="20373">MTPRTAWVVDDQPRTRQWLDAALRLAFGTIRVDHAGSLAAARRLCVDQAWPDLALIDLRLPDGSGVELIEALFRARADAHIFVPTIFDDDAYLFRAIHAGADGHLLKDRSVEALAETLRAQLAGAPPPLSPSLARRILRELDAIGAAPAEPVRGYLQEIARGAAGREAGAARGVDADALRAALQPLRAAP</sequence>
<protein>
    <submittedName>
        <fullName evidence="3">Response regulator transcription factor</fullName>
    </submittedName>
</protein>
<dbReference type="Pfam" id="PF00072">
    <property type="entry name" value="Response_reg"/>
    <property type="match status" value="1"/>
</dbReference>
<dbReference type="SUPFAM" id="SSF52172">
    <property type="entry name" value="CheY-like"/>
    <property type="match status" value="1"/>
</dbReference>
<dbReference type="EMBL" id="JBEPIJ010000008">
    <property type="protein sequence ID" value="MES0874105.1"/>
    <property type="molecule type" value="Genomic_DNA"/>
</dbReference>
<feature type="modified residue" description="4-aspartylphosphate" evidence="1">
    <location>
        <position position="57"/>
    </location>
</feature>